<accession>A0ABV9NKX5</accession>
<evidence type="ECO:0000256" key="1">
    <source>
        <dbReference type="ARBA" id="ARBA00022448"/>
    </source>
</evidence>
<keyword evidence="3 6" id="KW-0479">Metal-binding</keyword>
<organism evidence="9 10">
    <name type="scientific">Coralloluteibacterium thermophilum</name>
    <dbReference type="NCBI Taxonomy" id="2707049"/>
    <lineage>
        <taxon>Bacteria</taxon>
        <taxon>Pseudomonadati</taxon>
        <taxon>Pseudomonadota</taxon>
        <taxon>Gammaproteobacteria</taxon>
        <taxon>Lysobacterales</taxon>
        <taxon>Lysobacteraceae</taxon>
        <taxon>Coralloluteibacterium</taxon>
    </lineage>
</organism>
<dbReference type="Pfam" id="PF13442">
    <property type="entry name" value="Cytochrome_CBB3"/>
    <property type="match status" value="1"/>
</dbReference>
<dbReference type="SUPFAM" id="SSF46626">
    <property type="entry name" value="Cytochrome c"/>
    <property type="match status" value="1"/>
</dbReference>
<evidence type="ECO:0000256" key="5">
    <source>
        <dbReference type="ARBA" id="ARBA00023004"/>
    </source>
</evidence>
<keyword evidence="7" id="KW-0812">Transmembrane</keyword>
<evidence type="ECO:0000256" key="7">
    <source>
        <dbReference type="SAM" id="Phobius"/>
    </source>
</evidence>
<keyword evidence="1" id="KW-0813">Transport</keyword>
<name>A0ABV9NKX5_9GAMM</name>
<dbReference type="Proteomes" id="UP001595892">
    <property type="component" value="Unassembled WGS sequence"/>
</dbReference>
<proteinExistence type="predicted"/>
<sequence length="171" mass="17671">MRNPDLVFLKRFSVILGILMAVAVFLIVVAVSIHFSQPREVDPSVQARVEQRIRPVGDVYAGATGAAAKAAAEEAARAAAASQVAFGGTLEGDVIYNGACAACHGTGAGGAPTLTRGEWGARLAQGSDTLHRHAIEGFTGSQGLMPAKGGMPSLTDEQVIAAVDWMVDNLN</sequence>
<evidence type="ECO:0000259" key="8">
    <source>
        <dbReference type="PROSITE" id="PS51007"/>
    </source>
</evidence>
<evidence type="ECO:0000256" key="4">
    <source>
        <dbReference type="ARBA" id="ARBA00022982"/>
    </source>
</evidence>
<keyword evidence="7" id="KW-0472">Membrane</keyword>
<dbReference type="PANTHER" id="PTHR40942">
    <property type="match status" value="1"/>
</dbReference>
<keyword evidence="7" id="KW-1133">Transmembrane helix</keyword>
<keyword evidence="4" id="KW-0249">Electron transport</keyword>
<dbReference type="RefSeq" id="WP_377005047.1">
    <property type="nucleotide sequence ID" value="NZ_JBHSGG010000034.1"/>
</dbReference>
<keyword evidence="2 6" id="KW-0349">Heme</keyword>
<evidence type="ECO:0000256" key="2">
    <source>
        <dbReference type="ARBA" id="ARBA00022617"/>
    </source>
</evidence>
<dbReference type="PRINTS" id="PR00607">
    <property type="entry name" value="CYTCHROMECIE"/>
</dbReference>
<evidence type="ECO:0000313" key="10">
    <source>
        <dbReference type="Proteomes" id="UP001595892"/>
    </source>
</evidence>
<reference evidence="10" key="1">
    <citation type="journal article" date="2019" name="Int. J. Syst. Evol. Microbiol.">
        <title>The Global Catalogue of Microorganisms (GCM) 10K type strain sequencing project: providing services to taxonomists for standard genome sequencing and annotation.</title>
        <authorList>
            <consortium name="The Broad Institute Genomics Platform"/>
            <consortium name="The Broad Institute Genome Sequencing Center for Infectious Disease"/>
            <person name="Wu L."/>
            <person name="Ma J."/>
        </authorList>
    </citation>
    <scope>NUCLEOTIDE SEQUENCE [LARGE SCALE GENOMIC DNA]</scope>
    <source>
        <strain evidence="10">CGMCC 1.13574</strain>
    </source>
</reference>
<evidence type="ECO:0000256" key="6">
    <source>
        <dbReference type="PROSITE-ProRule" id="PRU00433"/>
    </source>
</evidence>
<dbReference type="EMBL" id="JBHSGG010000034">
    <property type="protein sequence ID" value="MFC4728977.1"/>
    <property type="molecule type" value="Genomic_DNA"/>
</dbReference>
<dbReference type="Gene3D" id="1.10.760.10">
    <property type="entry name" value="Cytochrome c-like domain"/>
    <property type="match status" value="1"/>
</dbReference>
<gene>
    <name evidence="9" type="ORF">ACFO3Q_12455</name>
</gene>
<keyword evidence="5 6" id="KW-0408">Iron</keyword>
<feature type="transmembrane region" description="Helical" evidence="7">
    <location>
        <begin position="12"/>
        <end position="35"/>
    </location>
</feature>
<dbReference type="InterPro" id="IPR036909">
    <property type="entry name" value="Cyt_c-like_dom_sf"/>
</dbReference>
<comment type="caution">
    <text evidence="9">The sequence shown here is derived from an EMBL/GenBank/DDBJ whole genome shotgun (WGS) entry which is preliminary data.</text>
</comment>
<evidence type="ECO:0000313" key="9">
    <source>
        <dbReference type="EMBL" id="MFC4728977.1"/>
    </source>
</evidence>
<evidence type="ECO:0000256" key="3">
    <source>
        <dbReference type="ARBA" id="ARBA00022723"/>
    </source>
</evidence>
<dbReference type="InterPro" id="IPR009056">
    <property type="entry name" value="Cyt_c-like_dom"/>
</dbReference>
<keyword evidence="10" id="KW-1185">Reference proteome</keyword>
<dbReference type="PANTHER" id="PTHR40942:SF4">
    <property type="entry name" value="CYTOCHROME C5"/>
    <property type="match status" value="1"/>
</dbReference>
<dbReference type="PROSITE" id="PS51007">
    <property type="entry name" value="CYTC"/>
    <property type="match status" value="1"/>
</dbReference>
<feature type="domain" description="Cytochrome c" evidence="8">
    <location>
        <begin position="87"/>
        <end position="170"/>
    </location>
</feature>
<dbReference type="InterPro" id="IPR002323">
    <property type="entry name" value="Cyt_CIE"/>
</dbReference>
<protein>
    <submittedName>
        <fullName evidence="9">C-type cytochrome</fullName>
    </submittedName>
</protein>